<evidence type="ECO:0000313" key="2">
    <source>
        <dbReference type="EMBL" id="KAE8986497.1"/>
    </source>
</evidence>
<dbReference type="PANTHER" id="PTHR35796:SF3">
    <property type="entry name" value="BHLH DOMAIN-CONTAINING PROTEIN"/>
    <property type="match status" value="1"/>
</dbReference>
<evidence type="ECO:0000313" key="4">
    <source>
        <dbReference type="Proteomes" id="UP000429607"/>
    </source>
</evidence>
<keyword evidence="1" id="KW-0175">Coiled coil</keyword>
<gene>
    <name evidence="2" type="ORF">PR001_g22588</name>
    <name evidence="3" type="ORF">PR003_g23782</name>
</gene>
<evidence type="ECO:0000256" key="1">
    <source>
        <dbReference type="SAM" id="Coils"/>
    </source>
</evidence>
<dbReference type="Proteomes" id="UP000429607">
    <property type="component" value="Unassembled WGS sequence"/>
</dbReference>
<dbReference type="EMBL" id="QXFT01002561">
    <property type="protein sequence ID" value="KAE9296342.1"/>
    <property type="molecule type" value="Genomic_DNA"/>
</dbReference>
<comment type="caution">
    <text evidence="2">The sequence shown here is derived from an EMBL/GenBank/DDBJ whole genome shotgun (WGS) entry which is preliminary data.</text>
</comment>
<organism evidence="2 4">
    <name type="scientific">Phytophthora rubi</name>
    <dbReference type="NCBI Taxonomy" id="129364"/>
    <lineage>
        <taxon>Eukaryota</taxon>
        <taxon>Sar</taxon>
        <taxon>Stramenopiles</taxon>
        <taxon>Oomycota</taxon>
        <taxon>Peronosporomycetes</taxon>
        <taxon>Peronosporales</taxon>
        <taxon>Peronosporaceae</taxon>
        <taxon>Phytophthora</taxon>
    </lineage>
</organism>
<evidence type="ECO:0008006" key="6">
    <source>
        <dbReference type="Google" id="ProtNLM"/>
    </source>
</evidence>
<reference evidence="2 4" key="1">
    <citation type="submission" date="2018-09" db="EMBL/GenBank/DDBJ databases">
        <title>Genomic investigation of the strawberry pathogen Phytophthora fragariae indicates pathogenicity is determined by transcriptional variation in three key races.</title>
        <authorList>
            <person name="Adams T.M."/>
            <person name="Armitage A.D."/>
            <person name="Sobczyk M.K."/>
            <person name="Bates H.J."/>
            <person name="Dunwell J.M."/>
            <person name="Nellist C.F."/>
            <person name="Harrison R.J."/>
        </authorList>
    </citation>
    <scope>NUCLEOTIDE SEQUENCE [LARGE SCALE GENOMIC DNA]</scope>
    <source>
        <strain evidence="2 4">SCRP249</strain>
        <strain evidence="3 5">SCRP333</strain>
    </source>
</reference>
<feature type="coiled-coil region" evidence="1">
    <location>
        <begin position="48"/>
        <end position="75"/>
    </location>
</feature>
<dbReference type="PANTHER" id="PTHR35796">
    <property type="entry name" value="HYPOTHETICAL CYTOSOLIC PROTEIN"/>
    <property type="match status" value="1"/>
</dbReference>
<sequence>MSSSNPLQQAFAAQDSVWKVFCDDCGATDRQTQQVLESQPPAKPKKRIRRQKLELVHLRELVKELEEQMANLKVKRPPATAKGDSDEAAVAVTEKNTSSIWKGIAERQLKERTQVEEKNQKLRASLQGQLQLARKLERLLHKRPRDEEVASLANPKRVKPMVESVNCPTDDEIFADQLAHVERAHFDVDRLFNVPEFMDSTATFSHLHVVDDPHSDAGVAFIKKARSMLPFDVQVTEKGFWRAIAQEGTKKDSYFLEERLSTETVVARAYGLHFEAGPFRANVLGKQTHRKCVMGDRVVIMWKWVVNPVELNGSKFSGVRCHETGWIVLRGVDVSNSTTTSTLLQSYSKMTMELQDDIADQELQVGALTDFVVSLHGTLNEVCGKMIGEILVEEDWNLNGWLSSSVPALELPS</sequence>
<proteinExistence type="predicted"/>
<dbReference type="EMBL" id="QXFV01002532">
    <property type="protein sequence ID" value="KAE8986497.1"/>
    <property type="molecule type" value="Genomic_DNA"/>
</dbReference>
<dbReference type="Proteomes" id="UP000434957">
    <property type="component" value="Unassembled WGS sequence"/>
</dbReference>
<protein>
    <recommendedName>
        <fullName evidence="6">START domain-containing protein</fullName>
    </recommendedName>
</protein>
<evidence type="ECO:0000313" key="3">
    <source>
        <dbReference type="EMBL" id="KAE9296342.1"/>
    </source>
</evidence>
<evidence type="ECO:0000313" key="5">
    <source>
        <dbReference type="Proteomes" id="UP000434957"/>
    </source>
</evidence>
<dbReference type="AlphaFoldDB" id="A0A6A3IXN0"/>
<keyword evidence="5" id="KW-1185">Reference proteome</keyword>
<accession>A0A6A3IXN0</accession>
<name>A0A6A3IXN0_9STRA</name>